<dbReference type="Proteomes" id="UP000237968">
    <property type="component" value="Unassembled WGS sequence"/>
</dbReference>
<dbReference type="AlphaFoldDB" id="A0A2S9XEC4"/>
<evidence type="ECO:0000256" key="1">
    <source>
        <dbReference type="SAM" id="MobiDB-lite"/>
    </source>
</evidence>
<name>A0A2S9XEC4_9BACT</name>
<feature type="compositionally biased region" description="Acidic residues" evidence="1">
    <location>
        <begin position="40"/>
        <end position="113"/>
    </location>
</feature>
<keyword evidence="2" id="KW-0732">Signal</keyword>
<dbReference type="PANTHER" id="PTHR46534:SF2">
    <property type="entry name" value="VWFD DOMAIN-CONTAINING PROTEIN"/>
    <property type="match status" value="1"/>
</dbReference>
<dbReference type="EMBL" id="PVNK01000251">
    <property type="protein sequence ID" value="PRP91209.1"/>
    <property type="molecule type" value="Genomic_DNA"/>
</dbReference>
<organism evidence="4 5">
    <name type="scientific">Enhygromyxa salina</name>
    <dbReference type="NCBI Taxonomy" id="215803"/>
    <lineage>
        <taxon>Bacteria</taxon>
        <taxon>Pseudomonadati</taxon>
        <taxon>Myxococcota</taxon>
        <taxon>Polyangia</taxon>
        <taxon>Nannocystales</taxon>
        <taxon>Nannocystaceae</taxon>
        <taxon>Enhygromyxa</taxon>
    </lineage>
</organism>
<reference evidence="4 5" key="1">
    <citation type="submission" date="2018-03" db="EMBL/GenBank/DDBJ databases">
        <title>Draft Genome Sequences of the Obligatory Marine Myxobacteria Enhygromyxa salina SWB005.</title>
        <authorList>
            <person name="Poehlein A."/>
            <person name="Moghaddam J.A."/>
            <person name="Harms H."/>
            <person name="Alanjari M."/>
            <person name="Koenig G.M."/>
            <person name="Daniel R."/>
            <person name="Schaeberle T.F."/>
        </authorList>
    </citation>
    <scope>NUCLEOTIDE SEQUENCE [LARGE SCALE GENOMIC DNA]</scope>
    <source>
        <strain evidence="4 5">SWB005</strain>
    </source>
</reference>
<sequence>MNWSTRRTASLAALLLPLTIACADDSPSAESDATGQTEDGVGDGDGDGDETGESTGDGDGDPGDGDGDTNDGDGDGDGDTGDGDTDTGDGDTGDGDGDSDSGDGDGDSGDGDGDPCGPECCPGEFSCIDDSSWICNEDGTEWEESELCDPMQGLLCNDNSGTCDGACAANAIGLSYIGCDYYPTVTLQYDSYNTAPKDEFAVAVANTGLEDAMVFVTKGDGMIYDTVVPASSVEVIVLPWVNALTKNNGPSAVTLDGAYRLRSDRPIVVYQYNPLESTTTNDASLLFPTNVWGNDTMVASWPHWNSLPAFYTVVAHEDGTTVTLTPPPGGASVQAGGGVQNDGSGQVMLDSSDVLQVITQSGDLTGAMVSADKPVQVIGGHKCTNVPADIAACDHLEEALFPVQTLADEYIVVPPVQVPNDNQLKAQMVRIIATQDDTQVNLVPDQGVDQVLANAGDFIQLSMSTAAFKVTGSKPLLVTQYMVGQNAGFGTSDPAMVQAVTPKQFRTNYLFFAAPSWTANYVDIIAPDGADVTVDGNNVNDWSAVAGSGYSVAHVQLSNVGDGTHTVNANQGVGISVYGVRSAGSYWYPGGLDLEINPQ</sequence>
<evidence type="ECO:0000313" key="4">
    <source>
        <dbReference type="EMBL" id="PRP91209.1"/>
    </source>
</evidence>
<evidence type="ECO:0000259" key="3">
    <source>
        <dbReference type="Pfam" id="PF17517"/>
    </source>
</evidence>
<dbReference type="Pfam" id="PF17517">
    <property type="entry name" value="IgGFc_binding"/>
    <property type="match status" value="1"/>
</dbReference>
<feature type="signal peptide" evidence="2">
    <location>
        <begin position="1"/>
        <end position="23"/>
    </location>
</feature>
<dbReference type="PANTHER" id="PTHR46534">
    <property type="entry name" value="IGGFC_BINDING DOMAIN-CONTAINING PROTEIN"/>
    <property type="match status" value="1"/>
</dbReference>
<feature type="region of interest" description="Disordered" evidence="1">
    <location>
        <begin position="24"/>
        <end position="116"/>
    </location>
</feature>
<evidence type="ECO:0000313" key="5">
    <source>
        <dbReference type="Proteomes" id="UP000237968"/>
    </source>
</evidence>
<dbReference type="InterPro" id="IPR035234">
    <property type="entry name" value="IgGFc-bd_N"/>
</dbReference>
<dbReference type="RefSeq" id="WP_181198257.1">
    <property type="nucleotide sequence ID" value="NZ_PVNK01000251.1"/>
</dbReference>
<gene>
    <name evidence="4" type="ORF">ENSA5_57320</name>
</gene>
<protein>
    <recommendedName>
        <fullName evidence="3">IgGFc-binding protein N-terminal domain-containing protein</fullName>
    </recommendedName>
</protein>
<proteinExistence type="predicted"/>
<feature type="domain" description="IgGFc-binding protein N-terminal" evidence="3">
    <location>
        <begin position="282"/>
        <end position="579"/>
    </location>
</feature>
<dbReference type="PROSITE" id="PS51257">
    <property type="entry name" value="PROKAR_LIPOPROTEIN"/>
    <property type="match status" value="1"/>
</dbReference>
<comment type="caution">
    <text evidence="4">The sequence shown here is derived from an EMBL/GenBank/DDBJ whole genome shotgun (WGS) entry which is preliminary data.</text>
</comment>
<accession>A0A2S9XEC4</accession>
<keyword evidence="5" id="KW-1185">Reference proteome</keyword>
<evidence type="ECO:0000256" key="2">
    <source>
        <dbReference type="SAM" id="SignalP"/>
    </source>
</evidence>
<feature type="chain" id="PRO_5015528746" description="IgGFc-binding protein N-terminal domain-containing protein" evidence="2">
    <location>
        <begin position="24"/>
        <end position="599"/>
    </location>
</feature>